<dbReference type="FunFam" id="2.40.50.140:FF:000042">
    <property type="entry name" value="Methionine--tRNA ligase"/>
    <property type="match status" value="1"/>
</dbReference>
<name>A0A1F5YI40_9BACT</name>
<keyword evidence="9" id="KW-0547">Nucleotide-binding</keyword>
<dbReference type="GO" id="GO:0006412">
    <property type="term" value="P:translation"/>
    <property type="evidence" value="ECO:0007669"/>
    <property type="project" value="UniProtKB-KW"/>
</dbReference>
<evidence type="ECO:0000313" key="18">
    <source>
        <dbReference type="EMBL" id="OGF99732.1"/>
    </source>
</evidence>
<dbReference type="PANTHER" id="PTHR11586:SF37">
    <property type="entry name" value="TRNA-BINDING DOMAIN-CONTAINING PROTEIN"/>
    <property type="match status" value="1"/>
</dbReference>
<dbReference type="Gene3D" id="2.40.50.140">
    <property type="entry name" value="Nucleic acid-binding proteins"/>
    <property type="match status" value="1"/>
</dbReference>
<comment type="function">
    <text evidence="1">Is required not only for elongation of protein synthesis but also for the initiation of all mRNA translation through initiator tRNA(fMet) aminoacylation.</text>
</comment>
<dbReference type="SUPFAM" id="SSF50249">
    <property type="entry name" value="Nucleic acid-binding proteins"/>
    <property type="match status" value="1"/>
</dbReference>
<keyword evidence="8" id="KW-0436">Ligase</keyword>
<dbReference type="PROSITE" id="PS50886">
    <property type="entry name" value="TRBD"/>
    <property type="match status" value="1"/>
</dbReference>
<evidence type="ECO:0000256" key="6">
    <source>
        <dbReference type="ARBA" id="ARBA00022490"/>
    </source>
</evidence>
<comment type="catalytic activity">
    <reaction evidence="15">
        <text>tRNA(Met) + L-methionine + ATP = L-methionyl-tRNA(Met) + AMP + diphosphate</text>
        <dbReference type="Rhea" id="RHEA:13481"/>
        <dbReference type="Rhea" id="RHEA-COMP:9667"/>
        <dbReference type="Rhea" id="RHEA-COMP:9698"/>
        <dbReference type="ChEBI" id="CHEBI:30616"/>
        <dbReference type="ChEBI" id="CHEBI:33019"/>
        <dbReference type="ChEBI" id="CHEBI:57844"/>
        <dbReference type="ChEBI" id="CHEBI:78442"/>
        <dbReference type="ChEBI" id="CHEBI:78530"/>
        <dbReference type="ChEBI" id="CHEBI:456215"/>
        <dbReference type="EC" id="6.1.1.10"/>
    </reaction>
</comment>
<dbReference type="Pfam" id="PF01588">
    <property type="entry name" value="tRNA_bind"/>
    <property type="match status" value="1"/>
</dbReference>
<sequence length="111" mass="12554">MKSAISYSDFQKLDLRVGKILEAEMLKSSVNLIKVRVDFGKDYGEKTILTGIAKWYKPEDLKDKKFIFVVNLEPKKMMDETSEGMILCADINGKAKLIPVNKSIPEGTLVR</sequence>
<proteinExistence type="predicted"/>
<dbReference type="InterPro" id="IPR012340">
    <property type="entry name" value="NA-bd_OB-fold"/>
</dbReference>
<protein>
    <recommendedName>
        <fullName evidence="5">Methionine--tRNA ligase</fullName>
        <ecNumber evidence="4">6.1.1.10</ecNumber>
    </recommendedName>
    <alternativeName>
        <fullName evidence="14">Methionyl-tRNA synthetase</fullName>
    </alternativeName>
</protein>
<dbReference type="InterPro" id="IPR051270">
    <property type="entry name" value="Tyrosine-tRNA_ligase_regulator"/>
</dbReference>
<keyword evidence="7 16" id="KW-0820">tRNA-binding</keyword>
<dbReference type="GO" id="GO:0004825">
    <property type="term" value="F:methionine-tRNA ligase activity"/>
    <property type="evidence" value="ECO:0007669"/>
    <property type="project" value="UniProtKB-EC"/>
</dbReference>
<dbReference type="Proteomes" id="UP000178230">
    <property type="component" value="Unassembled WGS sequence"/>
</dbReference>
<evidence type="ECO:0000256" key="7">
    <source>
        <dbReference type="ARBA" id="ARBA00022555"/>
    </source>
</evidence>
<evidence type="ECO:0000256" key="5">
    <source>
        <dbReference type="ARBA" id="ARBA00018753"/>
    </source>
</evidence>
<evidence type="ECO:0000256" key="14">
    <source>
        <dbReference type="ARBA" id="ARBA00030904"/>
    </source>
</evidence>
<feature type="domain" description="TRNA-binding" evidence="17">
    <location>
        <begin position="9"/>
        <end position="111"/>
    </location>
</feature>
<reference evidence="18 19" key="1">
    <citation type="journal article" date="2016" name="Nat. Commun.">
        <title>Thousands of microbial genomes shed light on interconnected biogeochemical processes in an aquifer system.</title>
        <authorList>
            <person name="Anantharaman K."/>
            <person name="Brown C.T."/>
            <person name="Hug L.A."/>
            <person name="Sharon I."/>
            <person name="Castelle C.J."/>
            <person name="Probst A.J."/>
            <person name="Thomas B.C."/>
            <person name="Singh A."/>
            <person name="Wilkins M.J."/>
            <person name="Karaoz U."/>
            <person name="Brodie E.L."/>
            <person name="Williams K.H."/>
            <person name="Hubbard S.S."/>
            <person name="Banfield J.F."/>
        </authorList>
    </citation>
    <scope>NUCLEOTIDE SEQUENCE [LARGE SCALE GENOMIC DNA]</scope>
</reference>
<evidence type="ECO:0000256" key="12">
    <source>
        <dbReference type="ARBA" id="ARBA00022917"/>
    </source>
</evidence>
<dbReference type="PANTHER" id="PTHR11586">
    <property type="entry name" value="TRNA-AMINOACYLATION COFACTOR ARC1 FAMILY MEMBER"/>
    <property type="match status" value="1"/>
</dbReference>
<evidence type="ECO:0000256" key="8">
    <source>
        <dbReference type="ARBA" id="ARBA00022598"/>
    </source>
</evidence>
<dbReference type="InterPro" id="IPR002547">
    <property type="entry name" value="tRNA-bd_dom"/>
</dbReference>
<keyword evidence="6" id="KW-0963">Cytoplasm</keyword>
<evidence type="ECO:0000256" key="2">
    <source>
        <dbReference type="ARBA" id="ARBA00004496"/>
    </source>
</evidence>
<comment type="caution">
    <text evidence="18">The sequence shown here is derived from an EMBL/GenBank/DDBJ whole genome shotgun (WGS) entry which is preliminary data.</text>
</comment>
<evidence type="ECO:0000313" key="19">
    <source>
        <dbReference type="Proteomes" id="UP000178230"/>
    </source>
</evidence>
<keyword evidence="11 16" id="KW-0694">RNA-binding</keyword>
<dbReference type="AlphaFoldDB" id="A0A1F5YI40"/>
<evidence type="ECO:0000256" key="9">
    <source>
        <dbReference type="ARBA" id="ARBA00022741"/>
    </source>
</evidence>
<evidence type="ECO:0000256" key="4">
    <source>
        <dbReference type="ARBA" id="ARBA00012838"/>
    </source>
</evidence>
<evidence type="ECO:0000256" key="15">
    <source>
        <dbReference type="ARBA" id="ARBA00047364"/>
    </source>
</evidence>
<comment type="subunit">
    <text evidence="3">Homodimer.</text>
</comment>
<evidence type="ECO:0000256" key="11">
    <source>
        <dbReference type="ARBA" id="ARBA00022884"/>
    </source>
</evidence>
<evidence type="ECO:0000256" key="10">
    <source>
        <dbReference type="ARBA" id="ARBA00022840"/>
    </source>
</evidence>
<organism evidence="18 19">
    <name type="scientific">Candidatus Gottesmanbacteria bacterium RBG_13_37_7</name>
    <dbReference type="NCBI Taxonomy" id="1798369"/>
    <lineage>
        <taxon>Bacteria</taxon>
        <taxon>Candidatus Gottesmaniibacteriota</taxon>
    </lineage>
</organism>
<dbReference type="GO" id="GO:0005737">
    <property type="term" value="C:cytoplasm"/>
    <property type="evidence" value="ECO:0007669"/>
    <property type="project" value="UniProtKB-SubCell"/>
</dbReference>
<keyword evidence="12" id="KW-0648">Protein biosynthesis</keyword>
<evidence type="ECO:0000256" key="16">
    <source>
        <dbReference type="PROSITE-ProRule" id="PRU00209"/>
    </source>
</evidence>
<keyword evidence="10" id="KW-0067">ATP-binding</keyword>
<evidence type="ECO:0000256" key="13">
    <source>
        <dbReference type="ARBA" id="ARBA00023146"/>
    </source>
</evidence>
<keyword evidence="13" id="KW-0030">Aminoacyl-tRNA synthetase</keyword>
<evidence type="ECO:0000259" key="17">
    <source>
        <dbReference type="PROSITE" id="PS50886"/>
    </source>
</evidence>
<evidence type="ECO:0000256" key="1">
    <source>
        <dbReference type="ARBA" id="ARBA00003314"/>
    </source>
</evidence>
<comment type="subcellular location">
    <subcellularLocation>
        <location evidence="2">Cytoplasm</location>
    </subcellularLocation>
</comment>
<gene>
    <name evidence="18" type="ORF">A2Y99_02060</name>
</gene>
<accession>A0A1F5YI40</accession>
<dbReference type="EC" id="6.1.1.10" evidence="4"/>
<dbReference type="GO" id="GO:0000049">
    <property type="term" value="F:tRNA binding"/>
    <property type="evidence" value="ECO:0007669"/>
    <property type="project" value="UniProtKB-UniRule"/>
</dbReference>
<dbReference type="EMBL" id="MFIY01000043">
    <property type="protein sequence ID" value="OGF99732.1"/>
    <property type="molecule type" value="Genomic_DNA"/>
</dbReference>
<dbReference type="GO" id="GO:0005524">
    <property type="term" value="F:ATP binding"/>
    <property type="evidence" value="ECO:0007669"/>
    <property type="project" value="UniProtKB-KW"/>
</dbReference>
<evidence type="ECO:0000256" key="3">
    <source>
        <dbReference type="ARBA" id="ARBA00011738"/>
    </source>
</evidence>